<feature type="domain" description="DUF11" evidence="2">
    <location>
        <begin position="5977"/>
        <end position="6095"/>
    </location>
</feature>
<feature type="domain" description="DUF7507" evidence="3">
    <location>
        <begin position="4842"/>
        <end position="4936"/>
    </location>
</feature>
<feature type="domain" description="DUF7507" evidence="3">
    <location>
        <begin position="1914"/>
        <end position="2003"/>
    </location>
</feature>
<evidence type="ECO:0000259" key="2">
    <source>
        <dbReference type="Pfam" id="PF01345"/>
    </source>
</evidence>
<feature type="domain" description="DUF7507" evidence="3">
    <location>
        <begin position="5269"/>
        <end position="5365"/>
    </location>
</feature>
<dbReference type="InterPro" id="IPR026341">
    <property type="entry name" value="T9SS_type_B"/>
</dbReference>
<feature type="region of interest" description="Disordered" evidence="1">
    <location>
        <begin position="1188"/>
        <end position="1218"/>
    </location>
</feature>
<feature type="domain" description="DUF7507" evidence="3">
    <location>
        <begin position="3239"/>
        <end position="3332"/>
    </location>
</feature>
<feature type="domain" description="DUF7507" evidence="3">
    <location>
        <begin position="5162"/>
        <end position="5258"/>
    </location>
</feature>
<feature type="domain" description="DUF7507" evidence="3">
    <location>
        <begin position="1272"/>
        <end position="1366"/>
    </location>
</feature>
<protein>
    <submittedName>
        <fullName evidence="4">DUF11 domain-containing protein</fullName>
    </submittedName>
</protein>
<feature type="domain" description="DUF7507" evidence="3">
    <location>
        <begin position="817"/>
        <end position="912"/>
    </location>
</feature>
<evidence type="ECO:0000313" key="5">
    <source>
        <dbReference type="Proteomes" id="UP000647133"/>
    </source>
</evidence>
<dbReference type="InterPro" id="IPR018247">
    <property type="entry name" value="EF_Hand_1_Ca_BS"/>
</dbReference>
<feature type="region of interest" description="Disordered" evidence="1">
    <location>
        <begin position="341"/>
        <end position="368"/>
    </location>
</feature>
<dbReference type="Gene3D" id="2.60.40.1170">
    <property type="entry name" value="Mu homology domain, subdomain B"/>
    <property type="match status" value="1"/>
</dbReference>
<feature type="domain" description="DUF7507" evidence="3">
    <location>
        <begin position="2692"/>
        <end position="2790"/>
    </location>
</feature>
<feature type="compositionally biased region" description="Polar residues" evidence="1">
    <location>
        <begin position="1199"/>
        <end position="1210"/>
    </location>
</feature>
<feature type="domain" description="DUF7507" evidence="3">
    <location>
        <begin position="1591"/>
        <end position="1687"/>
    </location>
</feature>
<dbReference type="EMBL" id="JACYTQ010000003">
    <property type="protein sequence ID" value="MBD8489032.1"/>
    <property type="molecule type" value="Genomic_DNA"/>
</dbReference>
<feature type="domain" description="DUF7507" evidence="3">
    <location>
        <begin position="3558"/>
        <end position="3652"/>
    </location>
</feature>
<dbReference type="Gene3D" id="2.60.40.10">
    <property type="entry name" value="Immunoglobulins"/>
    <property type="match status" value="2"/>
</dbReference>
<feature type="domain" description="DUF7507" evidence="3">
    <location>
        <begin position="4736"/>
        <end position="4830"/>
    </location>
</feature>
<accession>A0ABR9AL00</accession>
<feature type="region of interest" description="Disordered" evidence="1">
    <location>
        <begin position="960"/>
        <end position="981"/>
    </location>
</feature>
<feature type="domain" description="DUF7507" evidence="3">
    <location>
        <begin position="2251"/>
        <end position="2353"/>
    </location>
</feature>
<feature type="domain" description="DUF7507" evidence="3">
    <location>
        <begin position="3666"/>
        <end position="3760"/>
    </location>
</feature>
<feature type="domain" description="DUF7507" evidence="3">
    <location>
        <begin position="1487"/>
        <end position="1580"/>
    </location>
</feature>
<dbReference type="InterPro" id="IPR047589">
    <property type="entry name" value="DUF11_rpt"/>
</dbReference>
<dbReference type="InterPro" id="IPR051172">
    <property type="entry name" value="Chlamydia_OmcB"/>
</dbReference>
<feature type="domain" description="DUF7507" evidence="3">
    <location>
        <begin position="5057"/>
        <end position="5151"/>
    </location>
</feature>
<feature type="domain" description="DUF7507" evidence="3">
    <location>
        <begin position="4199"/>
        <end position="4295"/>
    </location>
</feature>
<feature type="domain" description="DUF7507" evidence="3">
    <location>
        <begin position="1805"/>
        <end position="1901"/>
    </location>
</feature>
<proteinExistence type="predicted"/>
<dbReference type="NCBIfam" id="TIGR04131">
    <property type="entry name" value="Bac_Flav_CTERM"/>
    <property type="match status" value="1"/>
</dbReference>
<dbReference type="SMART" id="SM00710">
    <property type="entry name" value="PbH1"/>
    <property type="match status" value="20"/>
</dbReference>
<feature type="domain" description="DUF7507" evidence="3">
    <location>
        <begin position="236"/>
        <end position="335"/>
    </location>
</feature>
<feature type="domain" description="DUF7507" evidence="3">
    <location>
        <begin position="4413"/>
        <end position="4509"/>
    </location>
</feature>
<evidence type="ECO:0000256" key="1">
    <source>
        <dbReference type="SAM" id="MobiDB-lite"/>
    </source>
</evidence>
<dbReference type="PANTHER" id="PTHR34819">
    <property type="entry name" value="LARGE CYSTEINE-RICH PERIPLASMIC PROTEIN OMCB"/>
    <property type="match status" value="1"/>
</dbReference>
<dbReference type="SUPFAM" id="SSF49478">
    <property type="entry name" value="Cna protein B-type domain"/>
    <property type="match status" value="1"/>
</dbReference>
<feature type="domain" description="DUF7507" evidence="3">
    <location>
        <begin position="2583"/>
        <end position="2677"/>
    </location>
</feature>
<dbReference type="InterPro" id="IPR006626">
    <property type="entry name" value="PbH1"/>
</dbReference>
<feature type="domain" description="DUF7507" evidence="3">
    <location>
        <begin position="3879"/>
        <end position="3974"/>
    </location>
</feature>
<dbReference type="InterPro" id="IPR055354">
    <property type="entry name" value="DUF7507"/>
</dbReference>
<feature type="domain" description="DUF7507" evidence="3">
    <location>
        <begin position="3450"/>
        <end position="3546"/>
    </location>
</feature>
<feature type="domain" description="DUF11" evidence="2">
    <location>
        <begin position="114"/>
        <end position="229"/>
    </location>
</feature>
<feature type="domain" description="DUF7507" evidence="3">
    <location>
        <begin position="3022"/>
        <end position="3118"/>
    </location>
</feature>
<dbReference type="PANTHER" id="PTHR34819:SF3">
    <property type="entry name" value="CELL SURFACE PROTEIN"/>
    <property type="match status" value="1"/>
</dbReference>
<feature type="domain" description="DUF7507" evidence="3">
    <location>
        <begin position="5376"/>
        <end position="5471"/>
    </location>
</feature>
<feature type="domain" description="DUF7507" evidence="3">
    <location>
        <begin position="2135"/>
        <end position="2235"/>
    </location>
</feature>
<feature type="domain" description="DUF7507" evidence="3">
    <location>
        <begin position="2475"/>
        <end position="2571"/>
    </location>
</feature>
<evidence type="ECO:0000259" key="3">
    <source>
        <dbReference type="Pfam" id="PF24346"/>
    </source>
</evidence>
<feature type="domain" description="DUF7507" evidence="3">
    <location>
        <begin position="3345"/>
        <end position="3439"/>
    </location>
</feature>
<dbReference type="Proteomes" id="UP000647133">
    <property type="component" value="Unassembled WGS sequence"/>
</dbReference>
<feature type="domain" description="DUF7507" evidence="3">
    <location>
        <begin position="3985"/>
        <end position="4081"/>
    </location>
</feature>
<gene>
    <name evidence="4" type="ORF">IFO69_09770</name>
</gene>
<feature type="domain" description="DUF7507" evidence="3">
    <location>
        <begin position="4309"/>
        <end position="4402"/>
    </location>
</feature>
<feature type="domain" description="DUF7507" evidence="3">
    <location>
        <begin position="1377"/>
        <end position="1473"/>
    </location>
</feature>
<feature type="domain" description="DUF7507" evidence="3">
    <location>
        <begin position="2802"/>
        <end position="2899"/>
    </location>
</feature>
<feature type="domain" description="DUF7507" evidence="3">
    <location>
        <begin position="3773"/>
        <end position="3862"/>
    </location>
</feature>
<dbReference type="NCBIfam" id="TIGR01451">
    <property type="entry name" value="B_ant_repeat"/>
    <property type="match status" value="42"/>
</dbReference>
<name>A0ABR9AL00_9BACT</name>
<dbReference type="InterPro" id="IPR001434">
    <property type="entry name" value="OmcB-like_DUF11"/>
</dbReference>
<feature type="domain" description="DUF7507" evidence="3">
    <location>
        <begin position="5485"/>
        <end position="5580"/>
    </location>
</feature>
<feature type="compositionally biased region" description="Polar residues" evidence="1">
    <location>
        <begin position="966"/>
        <end position="978"/>
    </location>
</feature>
<reference evidence="4 5" key="1">
    <citation type="submission" date="2020-09" db="EMBL/GenBank/DDBJ databases">
        <title>Echinicola sp. CAU 1574 isolated from sand of Sido Beach.</title>
        <authorList>
            <person name="Kim W."/>
        </authorList>
    </citation>
    <scope>NUCLEOTIDE SEQUENCE [LARGE SCALE GENOMIC DNA]</scope>
    <source>
        <strain evidence="4 5">CAU 1574</strain>
    </source>
</reference>
<feature type="domain" description="DUF7507" evidence="3">
    <location>
        <begin position="2913"/>
        <end position="3009"/>
    </location>
</feature>
<evidence type="ECO:0000313" key="4">
    <source>
        <dbReference type="EMBL" id="MBD8489032.1"/>
    </source>
</evidence>
<feature type="domain" description="DUF7507" evidence="3">
    <location>
        <begin position="3129"/>
        <end position="3225"/>
    </location>
</feature>
<feature type="domain" description="DUF7507" evidence="3">
    <location>
        <begin position="701"/>
        <end position="800"/>
    </location>
</feature>
<feature type="domain" description="DUF7507" evidence="3">
    <location>
        <begin position="1156"/>
        <end position="1255"/>
    </location>
</feature>
<feature type="domain" description="DUF7507" evidence="3">
    <location>
        <begin position="4951"/>
        <end position="5044"/>
    </location>
</feature>
<dbReference type="Pfam" id="PF24346">
    <property type="entry name" value="DUF7507"/>
    <property type="match status" value="49"/>
</dbReference>
<keyword evidence="5" id="KW-1185">Reference proteome</keyword>
<dbReference type="Pfam" id="PF01345">
    <property type="entry name" value="DUF11"/>
    <property type="match status" value="3"/>
</dbReference>
<comment type="caution">
    <text evidence="4">The sequence shown here is derived from an EMBL/GenBank/DDBJ whole genome shotgun (WGS) entry which is preliminary data.</text>
</comment>
<feature type="domain" description="DUF7507" evidence="3">
    <location>
        <begin position="4093"/>
        <end position="4188"/>
    </location>
</feature>
<feature type="domain" description="DUF7507" evidence="3">
    <location>
        <begin position="469"/>
        <end position="570"/>
    </location>
</feature>
<feature type="domain" description="DUF7507" evidence="3">
    <location>
        <begin position="4522"/>
        <end position="4617"/>
    </location>
</feature>
<sequence length="6188" mass="655755">MLSNNSPEVGSEIILTLSVNNNSEDPATGVVANSQLPNGLTYVSDNGSGTYDSGSGEWGIGGLAPNQSISLEITARVNPVGSYQIDASVSGDQIDLVPSNNSHSLTITPVPVADMSIGKTVSSMTPDIGDEVTFTITLDNIGPSPASGIQVEDQLPNGYSYVSSNANKGSYNNSTGIWNVGSINSNDQATLNIKALVLQPIGSINYNNTASIISQAEIDPVADNNTASIASEPVANPSWTISKSSSTPSYSNAGDEIVYEIRLENTGNVNISEVGLEDEQVSSGPDLINGDGNGDNILNPGEIWVFRATYNVTQEDIDNGSFTNTVSARGSPLVGNLDDVTDQETVSASQNPSWILSKSSTSSPNEFDSPGDVLTYELVIENTGNVSISSLTVSDNQADEAPTYISGDEDNDGVLDVEESWTYTVNYTVTQEDVDNGFFTNSATASGVASGGTLSDAAATEIVNAVQLPSWSISKTSVTTPNSYTNIGDELIYSIDVENTGNVSIANVNISDPGASSGPEYSSGDINDNNVLDVGETWTYTAGYVVSQEDIDHGSYTNTVTATGEPSGGDLSDVNDTETISANQEPSWTLSKSAITTGGYTNPGDVIEYEILVSNTGNISISEVNIDDEQATNGAIYQSGDEDNDEILDVGETWVFTASYSVTQEDIDTGSYTNTATGSAVPLSGEIDDLTANETVNANQNPSWEISKTTGEVSYSELGQILTYEITLTNTGNVSISNVVVSDPQATEGPTYLSGDVGVDEIMEPGETWTYSASHEVTNEDLDNGSFTNTVTATGDPAGGVLDETNDEVTINAVQDPSFTVLKVADKNGYSEVGEVITYTIYLNNNGNVSLFDLRVTDPLTRLDDGINIFYAGDTISFTTTHTVTQEDIDNGSIENVASISATDPEGNELTSSDDEIINASQTPKLTISKSSAQTEYDAVNEELVYTILVENTGNITIENPVVNDPQASTGPTYQSGDSDSDGILDVGEIWTYTATYLVTQEDIDNGSFTNTATASGDPVSGTLREESASETVNGIQLPEWTIQKTNTNTPNSFSQAGDELTYDIVITNTGNVSITNVEVFDPTATTGPIYQSGDVDGEEVLDVGESWVYLVTYTVTQANVDAGSYSNTASANGNSIGGTLPEVSDEETVVAEQVPAWTLTKTANKDTYQDVGETITYSIEVENTGNVSISNPVVDDPQASSGPTYQSGDTDSDGQIDPGEVWVYQASYVVSQEDIINGSYTNAATASGTPSGGDLADASDEITVNAIQVTELSLDKSVSQTTYSEDGVILEYTIVVSNSGNMPITNINVSDPLLGIDETIDSLAPGDSQTFTGSYTITQEDLDNGSITNIATTSGEDIDGASVEDTDEATSTAIQNPSISIEKELSDEGFSEEGDQLNYTITVTNTGNVTLSNVQVTDPLTGLDQTISSLEPGESVDINTTYTVTQEDVDNGVVTNTASVTGQDPNGADVSDTDDETINGAQTGDLDVKKTVEESGFYEAGDELHYTLTLTNNGNVDVTDITLTDPLTGLTETIDLLEPGESLTFSTTYTVTQEDIDNGMVLNTVNVSGTDPDGNTVTDSDDIALNGSQNPELTVNKTSVESEYNSAGDVLTYQIVVTNTGNVTITGIEVTDPLTGANETIPELEPGESYTINTDYTVTADDVSNGNIANVATATGQDPNGNDVSDGDANNISINGTDRYEIRILKDVQEFGYSESGQILNYTIVVRNRGTVLLENILVTDPLTGLNQTIPSLTPGQAETFNETYTVTQLDVDNAIINNTATAATNTPVTLSESVDESIVGAQTPAIKLRKTVEESGYELPGEVLTYNVEVENTGNVTLSTVNVTDPLTGSDETLVSLAPDEVQIFTFNYTVTQEDVDRGYIENIANVTSTAPKGGTIEDGDTVRLSGAQNTRLSLIKTVNESTYNQVGDELNYTITVENTGNTTLFDLVIVDPLTGLNETIISLSPGDNEEFNETYVITQEDLDLGAVNNTVTLTGEDFNGILINRESSVSVPASQNPQLSVTKTPDITTFDQVGVLINYVITVSNTGNITIENISVNDPKANNGPTYQSGDVNSNSIMEVGETWTYSADYTTVQEDVDSGGFTNTVTASGDPAGGNLSNGQASATVNAIQSPSWNMSKTSTNSPNSYANVGDQLSYEISLENTGNVSIRNIVITDNGADNSPVLTSGDSDNDNELDVGEVWLLEAIHTVTQTDMDAGSYVNVAVASGGPAGGILENISDDETVNAIQNPAWTLTKISTTEPNSFNSPDDKLNFEILLENTGNISISEVNLSDPLVSEGPTYRGGDSDLDGVLDVGEIWTYTAKYTTSQTDVDQGEFLNTATATGTPAGGDLAPAVGEVVVPAIEAPALSITKTVEQSGFTAPGDLLNYTIIVTNSGNQTISNLTVSDPLTGLEDTQISLTPGQSKVYNEVYAVTQNDLDVGTIENTATAIGFDPNDNEISAEDSEIINGSQSPSIDIIKSVSESGYIRAGDLVRYTIFVGNTGNVTLFDVRITDPMINLDITLDELAPGEIERFNDFYAIRQEDVDRGELANVATVTATDINGGTLTDSDDELLKGTQIPGMAASKATTTDTYVSVGDIINYTISITNTGNVTLFNVLIEDPKAEISSTNPVPSIAPREVVVLDATHVVTQADIDAGKYVNRATANGFDPMDVPIGATTNQVTVPATQNPSISIIKSTSTVDYDEVGDIINYTIEIKNTGNVTLTGIKVSDPKAEFISPTDIPVLSPGESVVLEAQHVVNQADIDAAEYANVSHVTSKDPNNANINDDSNQVIVPAIQSPSMEVTKLSDLSTYSEVGEVIPYEITVQNTGNVTLSNITISDPKAEVLSGSPIAVLAPGESAEITAQHVVTQADLDAGKYTNQATASGSDPLQNAVVEVSNEVVLTAVQTPSFIISKSTSTPIYANVGDIALYELNVENTGNVTLSNIIVTDPKAEITSGSPIATLAPGKIANVAAQHLITQADIDAGSYTNIALASGIDVNGERLSTNSNQVTITAIQSPSIEITKTAEPNSYEQVGEEINYIIIVTNTGNVTLTNVQVDDPLTGLNESVSTLAPGEEKSYETQIIITQEELDFGSVINTASTIGFDPNGAEVIDEDDETTTAVQNPSLTITKVGDKTSVSEAGEVINYTLTITNDGNLSVSNVSIKDPLTGLDEVLPTMTPGQTEVFNASYQVTQADIDRGSIPNTATVNGLAANGDLVNDSDDYLVTADQIKSLGISKRSNAFTYSMVDETLEYQIVVGNTGNVTLTNVSISDNQLGYEQSVGTLMPGQTAVFTVSYSVTQSDLDNGSFVNTANVTGQAPDGETLTENDSFTTRALQAGAIEVEKSAIPRFFNNAGDQITYSIKVTNNGNVTLSNIIVSDPLTGMNETIPSLTPGEEQILNTIYEVSQENVDNRSVLNRATAIGTTPAGNEVSDFDEFRIYSFGTPGIEITKSATPLTFDQAGDVIEYVLEVENIGSLTLENVVVSDPLTGLSETIAILEPGQIEVFNTSYVTTQENIDQGELANTASVSATAPSGNEVTDSDRAVVIPVRSASMELVKTSDPSLVSEAGASISYNFELTNTGNVTLTNVQIIDEKIGFNQQVGTLAPGQSVNYSASYEATQEDIDAGVIINTALANAQDPSGEDLSAEDQATVLVRRSGNISVTKVADVNTVTSAGELIHYSIEVTNSGNVTLTNVQITDPLTGMDENIGSLNPGESQPFETSYTVSQADIDAGEIPNTVVAQGTTPADRTVTAEAEELVTALKLGSIQIEKSTELPSYSLIGTEIPYTITVTNNGNVSLTEVIVNDPLTGMVQSIEVLAPGESQSFATSYTTTQLDLDNGQVRNIATARGRTPQGVLKVDAAVVEVPAEQMPALDLVKTADVSSFSEVGDEINYTLVVTNTGNVTLNNGTISDPLTGLNLSGGTLVPGDSKTFKTQYVITQEDIDNGLVSNVATTTGKSPLGVTVTDQAELAINANQSPSISLIKTSSISTFDEVGVRITYQLTVTNTGNVTLTDVQVTDPLTGMDVSVGNLSPDEEKDFTTNYLTTQSDLDAGAVINDAISTGLDPLGEIVSDTAQVTVSAIQEASLTLEKTADRSNYEALGEVISYTLVATNTGNVTLTDVQVTDPLTGMEENIGDMAPGDVEELTSTYTISQVDLDQGNVTNTAIAVGVDPEGASISDSDFVEINAIQEPSISLEKSTEATTYDSVDEVIFYTLLVTNTGNVSLEEVTVRDPLTGFVENVGTMVPGESRTLTTTYTVTQADLDKGLITNRATVVGVDPIGQRVSDEDAVSIEANQLIEIGLDKKASPKTYSQVGQEITYTLTVTNEGNVTLKNVLTEDPLTDFSQVVAKLLPGQRESYAISYLITQADLDRGQVNNEAITSGVGPEGTTVEDIDTEQIFALQSPSLSVEKTANPKTYASPGEVITYTLVVTNTGNVSLRAVDVEDPLTNFDQVINLMAPGVSQTFTTTYTVTQDDIDNGSITNTASASGISPSNESVTAEDNAKVVALQAGSIEIEKTSNPKIFEFAGEVVTYTITITNTGNLTLSNIVVTDDKVGFAENLTALVPGESETYTLDYTLTQEDIDGLILINTAFVTATTPDGETVTDTDKAAVGARGEGAIEVKKSSNPKLYDEPGDIITYTLEVENIGNVTLSNVVLQDPLTGFVQNITELLPEEVQIFTIDYMVSQEDIDNGLITNTATAEGTTPVGKLVNSDDSAVVIALRSGSIELVKSADVDVYDEAGDEINYTLVITNTGNVTLTNVQITDPLTGLDQSIPSMAPGQQETYNVVYNVTQDDVDWGSIRNVANVTGMTPAGNAVNDSDEVRIRALRASNVSLEKTASPRVYATPGEVITYTIKVFNTGNTTLSNLTVGDPLTAMLENISSIVPGDSVEFTTSYTITQADIDQGEIINTAAVRGFDPNRITVAAEDDARVVALRLGRLEVIKESLTENYNAVGNVINYTVDVSNIGNATLVDVEVTDPLTGMVENIAQLNPGETVSFTTDYSVTQADLDAGEVANTASALGLSPSGREVQASDDALVPAVEQGAISITKTPDVLSYSAVGEIVNYTLAVTNIGNVTLSNTRVIDPLTGFDQAIGKLAPGESRNLTTSYTISLSDLNRGMVTNTASTRAVTPSGKVVEDEASAEVSGVQEPAISLTKLSNKSTVSEAGELITYSLTVTNTGNVSLHSLALVDPLTGLSETATTFAPGQTATLESSYEVTQADIDAGLIINNASVRGLSPMDVLVEDNASVEVIVVQEPSIVLEKTANKPSVSQAGELISYDLTVNNMGNVTLTNVTIIDPLTGLEENIGDLAPGQSETVSSTYSATQADIDAGEINNTANVEGTSPQGIAVEDSASAQVLTERTPNILIEKTASQTSYSEVGEEIRYTLTVTNTGNVSLSEVSVTDPLTDTNEGLGSLLPGESVSVETSYSIVQSDLDAGNVLNTASTNGKSPDGIVLESEDSQVIYAIQQGEISLEKTADQESVTEAGEIINYTMVVTNTGNVTLTDVTISDPMVNLNQNIGTMAPGQSQEISTQYMVSIEDVASQTPIINRAVVTGIDFNGETVTDDSEARVTILCSSNTLITGRVYVEENNMALENIPVLLIPSQSDRGSGQMVLTDENGQYTFEGIPTGSYQLTVFDRNLNKNQGLYALGSNSQTINVELCNYQTVDFAYAPSEIPVIHGYAWYDLNGDEIQNEWFDANDDGLVTKNAIEPGGTFNVNEWEWFDFNGDGSYEGIENDGELNKAGFGNAAGLNIQIEGPNGYFRKTAINEYGFWRHFLQNSDPYGEYTITLNPDSTFAQNGITLAASGLVKMLPNSGSRMTGIQENLVCEFTTEQVLTQVLTVDNVPDFDYGLTCRLEEELIIANDDDFGEFFLSYDGILGNVLENDLFDGVPALPEDVLIEFTDIDGLIGFFVANNGDINVLPGINEDRMYTLHYVIRERGDEDNFDEAIVTFTLVNDEVDLAITKTSFDKEIYEGDEFEYQIIVNNVHDTDATNVTIVDVIPDQLTYLSSEISTNSEQILVNTNINGNEVTWAMPLLPIGGEVTIVVKVKAGNPASLVNTAVVSASEEDVNPEDNTATDVNEVRPFRIPNVITPNGDNDNDTFEVLGLGKFESNRITIFNRYGDHVFEKEDYQNDWSAEGLVAGTYYYILLTYDEDGTEHEFKGWIQVIKE</sequence>
<feature type="domain" description="DUF7507" evidence="3">
    <location>
        <begin position="2019"/>
        <end position="2119"/>
    </location>
</feature>
<dbReference type="PROSITE" id="PS00018">
    <property type="entry name" value="EF_HAND_1"/>
    <property type="match status" value="1"/>
</dbReference>
<feature type="domain" description="DUF11" evidence="2">
    <location>
        <begin position="3"/>
        <end position="107"/>
    </location>
</feature>
<feature type="domain" description="DUF7507" evidence="3">
    <location>
        <begin position="1703"/>
        <end position="1789"/>
    </location>
</feature>
<organism evidence="4 5">
    <name type="scientific">Echinicola arenosa</name>
    <dbReference type="NCBI Taxonomy" id="2774144"/>
    <lineage>
        <taxon>Bacteria</taxon>
        <taxon>Pseudomonadati</taxon>
        <taxon>Bacteroidota</taxon>
        <taxon>Cytophagia</taxon>
        <taxon>Cytophagales</taxon>
        <taxon>Cyclobacteriaceae</taxon>
        <taxon>Echinicola</taxon>
    </lineage>
</organism>
<dbReference type="InterPro" id="IPR013783">
    <property type="entry name" value="Ig-like_fold"/>
</dbReference>
<feature type="compositionally biased region" description="Polar residues" evidence="1">
    <location>
        <begin position="343"/>
        <end position="366"/>
    </location>
</feature>
<dbReference type="Pfam" id="PF13585">
    <property type="entry name" value="CHU_C"/>
    <property type="match status" value="1"/>
</dbReference>
<feature type="domain" description="DUF7507" evidence="3">
    <location>
        <begin position="923"/>
        <end position="1023"/>
    </location>
</feature>
<feature type="domain" description="DUF7507" evidence="3">
    <location>
        <begin position="2368"/>
        <end position="2463"/>
    </location>
</feature>
<feature type="domain" description="DUF7507" evidence="3">
    <location>
        <begin position="4629"/>
        <end position="4723"/>
    </location>
</feature>
<feature type="domain" description="DUF7507" evidence="3">
    <location>
        <begin position="585"/>
        <end position="685"/>
    </location>
</feature>
<feature type="domain" description="DUF7507" evidence="3">
    <location>
        <begin position="1039"/>
        <end position="1140"/>
    </location>
</feature>
<feature type="domain" description="DUF7507" evidence="3">
    <location>
        <begin position="352"/>
        <end position="453"/>
    </location>
</feature>